<protein>
    <recommendedName>
        <fullName evidence="3">DUF433 domain-containing protein</fullName>
    </recommendedName>
</protein>
<proteinExistence type="predicted"/>
<dbReference type="AlphaFoldDB" id="I4W2I8"/>
<keyword evidence="2" id="KW-1185">Reference proteome</keyword>
<gene>
    <name evidence="1" type="ORF">UU7_07546</name>
</gene>
<evidence type="ECO:0000313" key="1">
    <source>
        <dbReference type="EMBL" id="EIL93679.1"/>
    </source>
</evidence>
<name>I4W2I8_9GAMM</name>
<sequence>MQLTGLGLYTIPEAARLAGVQPVELRRWLRGYNSGKGEALRHHPPLWSSEISGADVDGLSFHDLLEIRFVKAFRELGISLQTIRIAAINAREILESTYPFTCKSFQTDGKTIFAEAMRESGELDLLDLRRRQYVFTKVVQPSLYAGIEFGADKRAARWYPMERSKAVVLDPNLAFGKPVVTDTALRTDILYDAWLAEDKDKQRVARLYEVPVKAIETAIRFEQRQAA</sequence>
<dbReference type="PATRIC" id="fig|1163407.3.peg.1511"/>
<dbReference type="EMBL" id="AJXT01000015">
    <property type="protein sequence ID" value="EIL93679.1"/>
    <property type="molecule type" value="Genomic_DNA"/>
</dbReference>
<comment type="caution">
    <text evidence="1">The sequence shown here is derived from an EMBL/GenBank/DDBJ whole genome shotgun (WGS) entry which is preliminary data.</text>
</comment>
<dbReference type="eggNOG" id="COG2442">
    <property type="taxonomic scope" value="Bacteria"/>
</dbReference>
<evidence type="ECO:0000313" key="2">
    <source>
        <dbReference type="Proteomes" id="UP000003226"/>
    </source>
</evidence>
<reference evidence="1 2" key="1">
    <citation type="journal article" date="2012" name="J. Bacteriol.">
        <title>Genome sequences for six rhodanobacter strains, isolated from soils and the terrestrial subsurface, with variable denitrification capabilities.</title>
        <authorList>
            <person name="Kostka J.E."/>
            <person name="Green S.J."/>
            <person name="Rishishwar L."/>
            <person name="Prakash O."/>
            <person name="Katz L.S."/>
            <person name="Marino-Ramirez L."/>
            <person name="Jordan I.K."/>
            <person name="Munk C."/>
            <person name="Ivanova N."/>
            <person name="Mikhailova N."/>
            <person name="Watson D.B."/>
            <person name="Brown S.D."/>
            <person name="Palumbo A.V."/>
            <person name="Brooks S.C."/>
        </authorList>
    </citation>
    <scope>NUCLEOTIDE SEQUENCE [LARGE SCALE GENOMIC DNA]</scope>
    <source>
        <strain evidence="1 2">B39</strain>
    </source>
</reference>
<accession>I4W2I8</accession>
<dbReference type="OrthoDB" id="940717at2"/>
<dbReference type="STRING" id="1163407.UU7_07546"/>
<dbReference type="RefSeq" id="WP_007806977.1">
    <property type="nucleotide sequence ID" value="NZ_AJXT01000015.1"/>
</dbReference>
<dbReference type="Proteomes" id="UP000003226">
    <property type="component" value="Unassembled WGS sequence"/>
</dbReference>
<organism evidence="1 2">
    <name type="scientific">Rhodanobacter spathiphylli B39</name>
    <dbReference type="NCBI Taxonomy" id="1163407"/>
    <lineage>
        <taxon>Bacteria</taxon>
        <taxon>Pseudomonadati</taxon>
        <taxon>Pseudomonadota</taxon>
        <taxon>Gammaproteobacteria</taxon>
        <taxon>Lysobacterales</taxon>
        <taxon>Rhodanobacteraceae</taxon>
        <taxon>Rhodanobacter</taxon>
    </lineage>
</organism>
<evidence type="ECO:0008006" key="3">
    <source>
        <dbReference type="Google" id="ProtNLM"/>
    </source>
</evidence>